<dbReference type="AlphaFoldDB" id="A0A673USW9"/>
<evidence type="ECO:0000313" key="3">
    <source>
        <dbReference type="Proteomes" id="UP000472268"/>
    </source>
</evidence>
<dbReference type="GO" id="GO:0006915">
    <property type="term" value="P:apoptotic process"/>
    <property type="evidence" value="ECO:0007669"/>
    <property type="project" value="TreeGrafter"/>
</dbReference>
<organism evidence="2 3">
    <name type="scientific">Suricata suricatta</name>
    <name type="common">Meerkat</name>
    <dbReference type="NCBI Taxonomy" id="37032"/>
    <lineage>
        <taxon>Eukaryota</taxon>
        <taxon>Metazoa</taxon>
        <taxon>Chordata</taxon>
        <taxon>Craniata</taxon>
        <taxon>Vertebrata</taxon>
        <taxon>Euteleostomi</taxon>
        <taxon>Mammalia</taxon>
        <taxon>Eutheria</taxon>
        <taxon>Laurasiatheria</taxon>
        <taxon>Carnivora</taxon>
        <taxon>Feliformia</taxon>
        <taxon>Herpestidae</taxon>
        <taxon>Suricata</taxon>
    </lineage>
</organism>
<dbReference type="Proteomes" id="UP000472268">
    <property type="component" value="Chromosome 16"/>
</dbReference>
<dbReference type="PANTHER" id="PTHR46421:SF1">
    <property type="entry name" value="PROGRAMMED CELL DEATH PROTEIN 2-LIKE"/>
    <property type="match status" value="1"/>
</dbReference>
<dbReference type="OrthoDB" id="366284at2759"/>
<dbReference type="InterPro" id="IPR052815">
    <property type="entry name" value="PDCD2-like_regulator"/>
</dbReference>
<proteinExistence type="predicted"/>
<dbReference type="InterPro" id="IPR007320">
    <property type="entry name" value="PDCD2_C"/>
</dbReference>
<protein>
    <recommendedName>
        <fullName evidence="1">Programmed cell death protein 2 C-terminal domain-containing protein</fullName>
    </recommendedName>
</protein>
<evidence type="ECO:0000259" key="1">
    <source>
        <dbReference type="Pfam" id="PF04194"/>
    </source>
</evidence>
<dbReference type="Pfam" id="PF04194">
    <property type="entry name" value="PDCD2_C"/>
    <property type="match status" value="1"/>
</dbReference>
<keyword evidence="3" id="KW-1185">Reference proteome</keyword>
<accession>A0A673USW9</accession>
<dbReference type="OMA" id="MPGPWAD"/>
<dbReference type="Ensembl" id="ENSSSUT00005032630.1">
    <property type="protein sequence ID" value="ENSSSUP00005028583.1"/>
    <property type="gene ID" value="ENSSSUG00005018442.1"/>
</dbReference>
<reference evidence="2" key="3">
    <citation type="submission" date="2025-09" db="UniProtKB">
        <authorList>
            <consortium name="Ensembl"/>
        </authorList>
    </citation>
    <scope>IDENTIFICATION</scope>
</reference>
<reference evidence="2 3" key="1">
    <citation type="submission" date="2019-05" db="EMBL/GenBank/DDBJ databases">
        <title>A Chromosome-scale Meerkat (S. suricatta) Genome Assembly.</title>
        <authorList>
            <person name="Dudchenko O."/>
            <person name="Lieberman Aiden E."/>
            <person name="Tung J."/>
            <person name="Barreiro L.B."/>
            <person name="Clutton-Brock T.H."/>
        </authorList>
    </citation>
    <scope>NUCLEOTIDE SEQUENCE [LARGE SCALE GENOMIC DNA]</scope>
</reference>
<sequence>MEAVRKPVLLGLRDTAVRGRPSGPGAWTASKLGGLPDAVPAVAAPRPVCGRCRQPLALVVQVYCPLEGSPFHRLLHVFACPRPRCGGGRARSWKVFRSQCLQTREKEAQDAQKQDNGLAAEDWCEGADDWGSDSEEVPPPQLTLDFGNDTHSARDMDCTAQLQDLHLQDPVVGAAPPESPGAEMALPSLAPQFLPYYVCAVDEDDYRDSVSLDHAQSLLREYQQKEGVGVEQLLSQSLPGDGDEKYEKTTIKSGDKAFYKFMKRIAACQEQILRYSWSGEPLFLTCPASEVTEVPACSYCGARRIFEFQLMPALVSALRSADVGISVEFGTILIYTCEKSCWPENHQTPMEELCVIQEDPDEPLFN</sequence>
<dbReference type="PANTHER" id="PTHR46421">
    <property type="entry name" value="PROGRAMMED CELL DEATH PROTEIN 2-LIKE"/>
    <property type="match status" value="1"/>
</dbReference>
<feature type="domain" description="Programmed cell death protein 2 C-terminal" evidence="1">
    <location>
        <begin position="255"/>
        <end position="358"/>
    </location>
</feature>
<dbReference type="GO" id="GO:0005737">
    <property type="term" value="C:cytoplasm"/>
    <property type="evidence" value="ECO:0007669"/>
    <property type="project" value="InterPro"/>
</dbReference>
<dbReference type="RefSeq" id="XP_029781925.1">
    <property type="nucleotide sequence ID" value="XM_029926065.1"/>
</dbReference>
<gene>
    <name evidence="2" type="primary">PDCD2L</name>
</gene>
<dbReference type="CTD" id="84306"/>
<dbReference type="GeneID" id="115280901"/>
<reference evidence="2" key="2">
    <citation type="submission" date="2025-08" db="UniProtKB">
        <authorList>
            <consortium name="Ensembl"/>
        </authorList>
    </citation>
    <scope>IDENTIFICATION</scope>
</reference>
<evidence type="ECO:0000313" key="2">
    <source>
        <dbReference type="Ensembl" id="ENSSSUP00005028583.1"/>
    </source>
</evidence>
<name>A0A673USW9_SURSU</name>